<evidence type="ECO:0000313" key="4">
    <source>
        <dbReference type="Proteomes" id="UP000627292"/>
    </source>
</evidence>
<feature type="domain" description="OmpA-like" evidence="2">
    <location>
        <begin position="532"/>
        <end position="654"/>
    </location>
</feature>
<keyword evidence="1" id="KW-0472">Membrane</keyword>
<reference evidence="3" key="2">
    <citation type="submission" date="2020-09" db="EMBL/GenBank/DDBJ databases">
        <authorList>
            <person name="Sun Q."/>
            <person name="Zhou Y."/>
        </authorList>
    </citation>
    <scope>NUCLEOTIDE SEQUENCE</scope>
    <source>
        <strain evidence="3">CGMCC 1.15290</strain>
    </source>
</reference>
<dbReference type="RefSeq" id="WP_188954408.1">
    <property type="nucleotide sequence ID" value="NZ_BMIB01000003.1"/>
</dbReference>
<dbReference type="GO" id="GO:0016020">
    <property type="term" value="C:membrane"/>
    <property type="evidence" value="ECO:0007669"/>
    <property type="project" value="UniProtKB-UniRule"/>
</dbReference>
<evidence type="ECO:0000313" key="3">
    <source>
        <dbReference type="EMBL" id="GGH73008.1"/>
    </source>
</evidence>
<accession>A0A917J2Y8</accession>
<comment type="caution">
    <text evidence="3">The sequence shown here is derived from an EMBL/GenBank/DDBJ whole genome shotgun (WGS) entry which is preliminary data.</text>
</comment>
<evidence type="ECO:0000256" key="1">
    <source>
        <dbReference type="PROSITE-ProRule" id="PRU00473"/>
    </source>
</evidence>
<dbReference type="Gene3D" id="3.30.1330.60">
    <property type="entry name" value="OmpA-like domain"/>
    <property type="match status" value="1"/>
</dbReference>
<sequence>MKTIYTLSFITLYLLSGNLRSQSLSKDTIKRMPSSWWIGQSIGGNFNYYRGTTQRLNETVTTSAPFHNGDGLRLYFSFLAEYRPNKTLGTMLNVAFSNRSSSFDGVITPGNEKAFLYTVLRYLNIEPSLRLAPFSSAFYIFAGPLVSINTTKEFFYQEGGKYEARGDWSDLRKFNWGAQGGLGIDIPISKKSSINQVSLSPFASFQTNFNNRPRRTESWSIYTVRTGLAVKFSTHKRVIPNASAIPSNDAGTAGNGSGMKDTLRIYVKDIQFSAQSIANSNEEAANEIFPLCHSIFFNAGSTAIPQRYVQLTASAALNFKESQLQAGRPVNWYNSRAQRQLDVYYQLLNILGSRMRNYPQSTITLSAGKATRVGDGAAMAAQIKRYLVTSFGIDAARIITGADSEMFITSVQSGNNRTPALRQQDDRRVDIASSSPELMQPFNSSSAEARATEPSVLFTAAGAGDQLQSWWMDVTNNGTAMHYGPYKQDTILLPVSALPGDARQGMYIIEMGGTTRNGQAIHKTTRLSLPPVPASAAGTRYAVLFDFNSFKALTGNRQFLENTIAPLVTDSSTVIIHGHTDIIGNEIRNRSLSNNRVNEARHLLEAALNAKGRKGVKFEYYGFGQDKIMSPFGNQLPEERFYNRTVIIDIIQGR</sequence>
<gene>
    <name evidence="3" type="ORF">GCM10011379_34050</name>
</gene>
<dbReference type="PROSITE" id="PS51123">
    <property type="entry name" value="OMPA_2"/>
    <property type="match status" value="1"/>
</dbReference>
<proteinExistence type="predicted"/>
<dbReference type="SUPFAM" id="SSF103088">
    <property type="entry name" value="OmpA-like"/>
    <property type="match status" value="1"/>
</dbReference>
<keyword evidence="4" id="KW-1185">Reference proteome</keyword>
<name>A0A917J2Y8_9BACT</name>
<evidence type="ECO:0000259" key="2">
    <source>
        <dbReference type="PROSITE" id="PS51123"/>
    </source>
</evidence>
<organism evidence="3 4">
    <name type="scientific">Filimonas zeae</name>
    <dbReference type="NCBI Taxonomy" id="1737353"/>
    <lineage>
        <taxon>Bacteria</taxon>
        <taxon>Pseudomonadati</taxon>
        <taxon>Bacteroidota</taxon>
        <taxon>Chitinophagia</taxon>
        <taxon>Chitinophagales</taxon>
        <taxon>Chitinophagaceae</taxon>
        <taxon>Filimonas</taxon>
    </lineage>
</organism>
<dbReference type="AlphaFoldDB" id="A0A917J2Y8"/>
<dbReference type="InterPro" id="IPR036737">
    <property type="entry name" value="OmpA-like_sf"/>
</dbReference>
<reference evidence="3" key="1">
    <citation type="journal article" date="2014" name="Int. J. Syst. Evol. Microbiol.">
        <title>Complete genome sequence of Corynebacterium casei LMG S-19264T (=DSM 44701T), isolated from a smear-ripened cheese.</title>
        <authorList>
            <consortium name="US DOE Joint Genome Institute (JGI-PGF)"/>
            <person name="Walter F."/>
            <person name="Albersmeier A."/>
            <person name="Kalinowski J."/>
            <person name="Ruckert C."/>
        </authorList>
    </citation>
    <scope>NUCLEOTIDE SEQUENCE</scope>
    <source>
        <strain evidence="3">CGMCC 1.15290</strain>
    </source>
</reference>
<protein>
    <recommendedName>
        <fullName evidence="2">OmpA-like domain-containing protein</fullName>
    </recommendedName>
</protein>
<dbReference type="InterPro" id="IPR006665">
    <property type="entry name" value="OmpA-like"/>
</dbReference>
<dbReference type="Proteomes" id="UP000627292">
    <property type="component" value="Unassembled WGS sequence"/>
</dbReference>
<dbReference type="EMBL" id="BMIB01000003">
    <property type="protein sequence ID" value="GGH73008.1"/>
    <property type="molecule type" value="Genomic_DNA"/>
</dbReference>